<accession>A0ACC1Y258</accession>
<sequence length="266" mass="31547">MSLPHHPRVIVNGVRRTRTFHYFWCQNCQRTTRFRLADPSELFCPHCSSELYLELDISRPGLLLDSLAHVLDPPTRRNSNRRINNPSRELRHPHHDDDEHSIHSWISLQFDNEPEFLRQVSPPAPPIASASAIEALPRVRISQTQMRNEVQRCPVCKEEFMVDDNEVRELPCKHLYHSDCIIPWLRINNTCPVCRFQLNDDEQQQQQIDDHQDQNQYWLWNQLMRLRPISPLISGWTQLRYFDFNGIRFNPSLGASISWWPSWLIP</sequence>
<comment type="caution">
    <text evidence="1">The sequence shown here is derived from an EMBL/GenBank/DDBJ whole genome shotgun (WGS) entry which is preliminary data.</text>
</comment>
<reference evidence="1 2" key="1">
    <citation type="journal article" date="2023" name="Science">
        <title>Complex scaffold remodeling in plant triterpene biosynthesis.</title>
        <authorList>
            <person name="De La Pena R."/>
            <person name="Hodgson H."/>
            <person name="Liu J.C."/>
            <person name="Stephenson M.J."/>
            <person name="Martin A.C."/>
            <person name="Owen C."/>
            <person name="Harkess A."/>
            <person name="Leebens-Mack J."/>
            <person name="Jimenez L.E."/>
            <person name="Osbourn A."/>
            <person name="Sattely E.S."/>
        </authorList>
    </citation>
    <scope>NUCLEOTIDE SEQUENCE [LARGE SCALE GENOMIC DNA]</scope>
    <source>
        <strain evidence="2">cv. JPN11</strain>
        <tissue evidence="1">Leaf</tissue>
    </source>
</reference>
<gene>
    <name evidence="1" type="ORF">OWV82_011960</name>
</gene>
<keyword evidence="2" id="KW-1185">Reference proteome</keyword>
<evidence type="ECO:0000313" key="1">
    <source>
        <dbReference type="EMBL" id="KAJ4717029.1"/>
    </source>
</evidence>
<organism evidence="1 2">
    <name type="scientific">Melia azedarach</name>
    <name type="common">Chinaberry tree</name>
    <dbReference type="NCBI Taxonomy" id="155640"/>
    <lineage>
        <taxon>Eukaryota</taxon>
        <taxon>Viridiplantae</taxon>
        <taxon>Streptophyta</taxon>
        <taxon>Embryophyta</taxon>
        <taxon>Tracheophyta</taxon>
        <taxon>Spermatophyta</taxon>
        <taxon>Magnoliopsida</taxon>
        <taxon>eudicotyledons</taxon>
        <taxon>Gunneridae</taxon>
        <taxon>Pentapetalae</taxon>
        <taxon>rosids</taxon>
        <taxon>malvids</taxon>
        <taxon>Sapindales</taxon>
        <taxon>Meliaceae</taxon>
        <taxon>Melia</taxon>
    </lineage>
</organism>
<proteinExistence type="predicted"/>
<protein>
    <submittedName>
        <fullName evidence="1">E3 ubiquitin-protein ligase RING1</fullName>
    </submittedName>
</protein>
<dbReference type="Proteomes" id="UP001164539">
    <property type="component" value="Chromosome 6"/>
</dbReference>
<evidence type="ECO:0000313" key="2">
    <source>
        <dbReference type="Proteomes" id="UP001164539"/>
    </source>
</evidence>
<name>A0ACC1Y258_MELAZ</name>
<dbReference type="EMBL" id="CM051399">
    <property type="protein sequence ID" value="KAJ4717029.1"/>
    <property type="molecule type" value="Genomic_DNA"/>
</dbReference>